<comment type="caution">
    <text evidence="2">The sequence shown here is derived from an EMBL/GenBank/DDBJ whole genome shotgun (WGS) entry which is preliminary data.</text>
</comment>
<dbReference type="PANTHER" id="PTHR47723">
    <property type="entry name" value="OS05G0353850 PROTEIN"/>
    <property type="match status" value="1"/>
</dbReference>
<feature type="domain" description="RNase H type-1" evidence="1">
    <location>
        <begin position="232"/>
        <end position="363"/>
    </location>
</feature>
<gene>
    <name evidence="2" type="ORF">PHJA_001473900</name>
</gene>
<evidence type="ECO:0000313" key="3">
    <source>
        <dbReference type="Proteomes" id="UP000653305"/>
    </source>
</evidence>
<dbReference type="Gene3D" id="3.30.420.10">
    <property type="entry name" value="Ribonuclease H-like superfamily/Ribonuclease H"/>
    <property type="match status" value="1"/>
</dbReference>
<dbReference type="PANTHER" id="PTHR47723:SF19">
    <property type="entry name" value="POLYNUCLEOTIDYL TRANSFERASE, RIBONUCLEASE H-LIKE SUPERFAMILY PROTEIN"/>
    <property type="match status" value="1"/>
</dbReference>
<sequence>MASLFRFMISIIFHAKSTLTSHSQPKSAFASHSPPKSAFAALSEPKSASAALSPPKSASAALSPPKSASAALSPPKSAFAEQSAPAFVSESLSRAPIVSQSASRAPEKSRSPSTALSRLASTRIFRAPSRSGFRKPYPAKPYAVGQRSLVTYPVKQHCCHLCPFITQSKKQLINHYKDQHSCIFDNVKHRVRICRCGACFKTDTEYDNHVSKCLLMNFQKPKPGFMKLSIDACSMDDKGSGAGGLIRNDSGRPLVLFAEPLGICLPLLGELRSLERGLSVTCQTKARIISVDSDSQQLVWAISKRLSKPISSDVLGHILDRKGNPVYRHLLLRVREMLSQEDYVFEVNHVYRQANKVADALADIGYSEREFKIFGPNELKEYPLIEKLLEEDETVDGIIEDS</sequence>
<accession>A0A830CDH3</accession>
<dbReference type="InterPro" id="IPR036397">
    <property type="entry name" value="RNaseH_sf"/>
</dbReference>
<reference evidence="2" key="1">
    <citation type="submission" date="2020-07" db="EMBL/GenBank/DDBJ databases">
        <title>Ethylene signaling mediates host invasion by parasitic plants.</title>
        <authorList>
            <person name="Yoshida S."/>
        </authorList>
    </citation>
    <scope>NUCLEOTIDE SEQUENCE</scope>
    <source>
        <strain evidence="2">Okayama</strain>
    </source>
</reference>
<protein>
    <recommendedName>
        <fullName evidence="1">RNase H type-1 domain-containing protein</fullName>
    </recommendedName>
</protein>
<dbReference type="SUPFAM" id="SSF53098">
    <property type="entry name" value="Ribonuclease H-like"/>
    <property type="match status" value="1"/>
</dbReference>
<dbReference type="InterPro" id="IPR002156">
    <property type="entry name" value="RNaseH_domain"/>
</dbReference>
<dbReference type="CDD" id="cd06222">
    <property type="entry name" value="RNase_H_like"/>
    <property type="match status" value="1"/>
</dbReference>
<name>A0A830CDH3_9LAMI</name>
<dbReference type="InterPro" id="IPR044730">
    <property type="entry name" value="RNase_H-like_dom_plant"/>
</dbReference>
<dbReference type="Proteomes" id="UP000653305">
    <property type="component" value="Unassembled WGS sequence"/>
</dbReference>
<dbReference type="InterPro" id="IPR053151">
    <property type="entry name" value="RNase_H-like"/>
</dbReference>
<dbReference type="GO" id="GO:0003676">
    <property type="term" value="F:nucleic acid binding"/>
    <property type="evidence" value="ECO:0007669"/>
    <property type="project" value="InterPro"/>
</dbReference>
<evidence type="ECO:0000313" key="2">
    <source>
        <dbReference type="EMBL" id="GFP93295.1"/>
    </source>
</evidence>
<dbReference type="OrthoDB" id="1436468at2759"/>
<dbReference type="AlphaFoldDB" id="A0A830CDH3"/>
<keyword evidence="3" id="KW-1185">Reference proteome</keyword>
<proteinExistence type="predicted"/>
<dbReference type="GO" id="GO:0004523">
    <property type="term" value="F:RNA-DNA hybrid ribonuclease activity"/>
    <property type="evidence" value="ECO:0007669"/>
    <property type="project" value="InterPro"/>
</dbReference>
<dbReference type="Pfam" id="PF13456">
    <property type="entry name" value="RVT_3"/>
    <property type="match status" value="1"/>
</dbReference>
<dbReference type="EMBL" id="BMAC01000308">
    <property type="protein sequence ID" value="GFP93295.1"/>
    <property type="molecule type" value="Genomic_DNA"/>
</dbReference>
<evidence type="ECO:0000259" key="1">
    <source>
        <dbReference type="Pfam" id="PF13456"/>
    </source>
</evidence>
<organism evidence="2 3">
    <name type="scientific">Phtheirospermum japonicum</name>
    <dbReference type="NCBI Taxonomy" id="374723"/>
    <lineage>
        <taxon>Eukaryota</taxon>
        <taxon>Viridiplantae</taxon>
        <taxon>Streptophyta</taxon>
        <taxon>Embryophyta</taxon>
        <taxon>Tracheophyta</taxon>
        <taxon>Spermatophyta</taxon>
        <taxon>Magnoliopsida</taxon>
        <taxon>eudicotyledons</taxon>
        <taxon>Gunneridae</taxon>
        <taxon>Pentapetalae</taxon>
        <taxon>asterids</taxon>
        <taxon>lamiids</taxon>
        <taxon>Lamiales</taxon>
        <taxon>Orobanchaceae</taxon>
        <taxon>Orobanchaceae incertae sedis</taxon>
        <taxon>Phtheirospermum</taxon>
    </lineage>
</organism>
<dbReference type="InterPro" id="IPR012337">
    <property type="entry name" value="RNaseH-like_sf"/>
</dbReference>